<evidence type="ECO:0000256" key="3">
    <source>
        <dbReference type="ARBA" id="ARBA00022692"/>
    </source>
</evidence>
<evidence type="ECO:0000313" key="13">
    <source>
        <dbReference type="Proteomes" id="UP000694542"/>
    </source>
</evidence>
<keyword evidence="3 10" id="KW-0812">Transmembrane</keyword>
<feature type="transmembrane region" description="Helical" evidence="10">
    <location>
        <begin position="470"/>
        <end position="490"/>
    </location>
</feature>
<feature type="transmembrane region" description="Helical" evidence="10">
    <location>
        <begin position="292"/>
        <end position="317"/>
    </location>
</feature>
<feature type="transmembrane region" description="Helical" evidence="10">
    <location>
        <begin position="710"/>
        <end position="729"/>
    </location>
</feature>
<evidence type="ECO:0000256" key="6">
    <source>
        <dbReference type="ARBA" id="ARBA00023136"/>
    </source>
</evidence>
<reference evidence="12" key="1">
    <citation type="submission" date="2018-10" db="EMBL/GenBank/DDBJ databases">
        <title>De novo assembly of a Great Dane genome.</title>
        <authorList>
            <person name="Kidd J.M."/>
            <person name="Pendleton A.L."/>
            <person name="Shen F."/>
            <person name="Emery S."/>
        </authorList>
    </citation>
    <scope>NUCLEOTIDE SEQUENCE [LARGE SCALE GENOMIC DNA]</scope>
    <source>
        <strain evidence="12">Great Dane</strain>
    </source>
</reference>
<accession>A0A8C0PS13</accession>
<feature type="compositionally biased region" description="Basic and acidic residues" evidence="9">
    <location>
        <begin position="795"/>
        <end position="811"/>
    </location>
</feature>
<organism evidence="12 13">
    <name type="scientific">Canis lupus familiaris</name>
    <name type="common">Dog</name>
    <name type="synonym">Canis familiaris</name>
    <dbReference type="NCBI Taxonomy" id="9615"/>
    <lineage>
        <taxon>Eukaryota</taxon>
        <taxon>Metazoa</taxon>
        <taxon>Chordata</taxon>
        <taxon>Craniata</taxon>
        <taxon>Vertebrata</taxon>
        <taxon>Euteleostomi</taxon>
        <taxon>Mammalia</taxon>
        <taxon>Eutheria</taxon>
        <taxon>Laurasiatheria</taxon>
        <taxon>Carnivora</taxon>
        <taxon>Caniformia</taxon>
        <taxon>Canidae</taxon>
        <taxon>Canis</taxon>
    </lineage>
</organism>
<dbReference type="InterPro" id="IPR025958">
    <property type="entry name" value="SID1_TM_fam"/>
</dbReference>
<keyword evidence="8" id="KW-0175">Coiled coil</keyword>
<evidence type="ECO:0000313" key="12">
    <source>
        <dbReference type="Ensembl" id="ENSCAFP00040003169.1"/>
    </source>
</evidence>
<dbReference type="Proteomes" id="UP000694542">
    <property type="component" value="Chromosome 5"/>
</dbReference>
<evidence type="ECO:0000256" key="1">
    <source>
        <dbReference type="ARBA" id="ARBA00004141"/>
    </source>
</evidence>
<feature type="region of interest" description="Disordered" evidence="9">
    <location>
        <begin position="795"/>
        <end position="834"/>
    </location>
</feature>
<feature type="transmembrane region" description="Helical" evidence="10">
    <location>
        <begin position="570"/>
        <end position="591"/>
    </location>
</feature>
<evidence type="ECO:0000256" key="8">
    <source>
        <dbReference type="SAM" id="Coils"/>
    </source>
</evidence>
<evidence type="ECO:0000256" key="4">
    <source>
        <dbReference type="ARBA" id="ARBA00022729"/>
    </source>
</evidence>
<dbReference type="PANTHER" id="PTHR12185">
    <property type="entry name" value="SID1 TRANSMEMBRANE FAMILY MEMEBER"/>
    <property type="match status" value="1"/>
</dbReference>
<feature type="compositionally biased region" description="Polar residues" evidence="9">
    <location>
        <begin position="813"/>
        <end position="824"/>
    </location>
</feature>
<evidence type="ECO:0000256" key="2">
    <source>
        <dbReference type="ARBA" id="ARBA00006618"/>
    </source>
</evidence>
<feature type="signal peptide" evidence="11">
    <location>
        <begin position="1"/>
        <end position="18"/>
    </location>
</feature>
<dbReference type="GO" id="GO:0016020">
    <property type="term" value="C:membrane"/>
    <property type="evidence" value="ECO:0007669"/>
    <property type="project" value="UniProtKB-SubCell"/>
</dbReference>
<feature type="coiled-coil region" evidence="8">
    <location>
        <begin position="1295"/>
        <end position="1346"/>
    </location>
</feature>
<keyword evidence="7" id="KW-0325">Glycoprotein</keyword>
<feature type="region of interest" description="Disordered" evidence="9">
    <location>
        <begin position="1436"/>
        <end position="1466"/>
    </location>
</feature>
<evidence type="ECO:0000256" key="10">
    <source>
        <dbReference type="SAM" id="Phobius"/>
    </source>
</evidence>
<sequence>MFAPALPFVALLVASAGGRPGALGPKNVSQKDAEFERTYADEVNGELVNIYTFNHTVTRNRTEGVRVSVNVLNKQKGAPLLFVVRQKEAVVSFQVPLILRGLYQRKYLYQKVERTLCQPPTKNESEVQYFYVDVSTLSPVNTTYQLRVSRMDDFVLRTGEQFSFNTTAAQPQYFKYEFPEGVDSVIVKVTSNKAFPCSVISIQDVLCPVYDLDNNVAFIGMYQTMTKKAAITVQRKDFPSNSFYVVVVVKTEDQACGGSLPFYPFVEDEPVDQGHRQKTLSVVVSRAVTSEAYVGGMLFCLGIFLSFYLLTILLACWENWRQRKKTLLVAMDRACPESGHPRVLADSFPGSSPYEGYNYGSFENSSGSTDGLVDSTGTGDLSYGYQGHDQFKRRLPFGQMRQLCIAMDRSLDPVGTRPRLDSMSSVEEDDYDTLTDIDSDKNVIRTKQYLYVADLARKDKRVLRKKYQIYFWNIATIAVFYALPVVQLVITYQTVVNVTGNQDICYYNFLCAHPLGNLSAFNNILSNLGYILLGLLFLLIILQREINHNRALLRNDLYALECGIPKHFGLFYAMGTALMMEGLLSACYHVCPNYTNFQFDTSFMYMIAGLCMLKLYQKRHPDINASAYSAYACLAIVIFFSVLGVVFGKGNTAFWIVFSIIHIIATLLLSTQLYYMGRWKLDSGICRRILHVLYTDCIRQCSGPLYVDRMVLLVMGNIINWSLAAYGLIMRPNDFASYLLAIGICNLLLYFAFYIIMKLRRRATGFWRPRVRDKSGFSDKVPFLFHPSSLKEQLQKATEEEESQMREEESQRLSQLRAQVQSSAEADEGRLRAEQEASLQKLREELESLQKAERASLEQRSRQMLEQLKEEMEASEKREQAALNAEKEAALRQLREQLQGERKEAVAALEREHRAELDRLSSSLEAKHREVVSSLQKKIEEAQQKEETQLQESLSRAEQRAQQKVHQVLQYEQELSGLLREKRQEVEREHERKLDKMKEEHQQVVAEAREQYEAEERKQRTELLGHLTRELERLRKSHERELEAVRQTQDRQLEDLRRRHREQERKLQDLEVELETRTKDVKAKLAQLDLQEETARREQQQLLDVQRQVALKSQEATANHQHLDEAKKEHTHLLESNQQLRKLLDELRAHKLELESQVDALQTQSQRLQKQVSDLEAEAQRKQDILKELAAKESNASAQCELDLHIEDLRKSFGINQTKEVSSILSQSKEETNLSLDSVRHYLSAEGIALRSAKEFLVQQTHSMQRRQTALKAAQEHWRQELASAQEATQDPPSAKALEDVRKDLEEETRHLDEMRSAMQKGHDLLRKKEEKLIQLESSLQEEASEEDILRGAPTKKVVTFDLSDMEDMSSTSSEACSLPHINLTTSATFPNEFHYLSNSLHQISSQLNGVLSMLGSLNPQLPPPLFTATPVHTLARDPRSAPTPTCPSLARVSASPLGRPTSTQWAWDPRLGPRLSSSVTQTVDDFLVEKWRKYFPTGVPLLSSNPAPLENRLGYVSASEQLRLLQRSQAHGPGVGSPDFQSMIEANRKWLEHYRNDPKLQLFSSVPKPAAGSRLLQLGLDEHNTLKVYHY</sequence>
<reference evidence="12" key="2">
    <citation type="submission" date="2025-08" db="UniProtKB">
        <authorList>
            <consortium name="Ensembl"/>
        </authorList>
    </citation>
    <scope>IDENTIFICATION</scope>
</reference>
<keyword evidence="6 10" id="KW-0472">Membrane</keyword>
<feature type="transmembrane region" description="Helical" evidence="10">
    <location>
        <begin position="735"/>
        <end position="756"/>
    </location>
</feature>
<evidence type="ECO:0000256" key="9">
    <source>
        <dbReference type="SAM" id="MobiDB-lite"/>
    </source>
</evidence>
<proteinExistence type="inferred from homology"/>
<feature type="transmembrane region" description="Helical" evidence="10">
    <location>
        <begin position="653"/>
        <end position="675"/>
    </location>
</feature>
<keyword evidence="5 10" id="KW-1133">Transmembrane helix</keyword>
<comment type="subcellular location">
    <subcellularLocation>
        <location evidence="1">Membrane</location>
        <topology evidence="1">Multi-pass membrane protein</topology>
    </subcellularLocation>
</comment>
<evidence type="ECO:0000256" key="5">
    <source>
        <dbReference type="ARBA" id="ARBA00022989"/>
    </source>
</evidence>
<evidence type="ECO:0000256" key="11">
    <source>
        <dbReference type="SAM" id="SignalP"/>
    </source>
</evidence>
<feature type="transmembrane region" description="Helical" evidence="10">
    <location>
        <begin position="628"/>
        <end position="647"/>
    </location>
</feature>
<dbReference type="PANTHER" id="PTHR12185:SF16">
    <property type="entry name" value="SID1 TRANSMEMBRANE FAMILY MEMBER 2"/>
    <property type="match status" value="1"/>
</dbReference>
<keyword evidence="4 11" id="KW-0732">Signal</keyword>
<dbReference type="CDD" id="cd06503">
    <property type="entry name" value="ATP-synt_Fo_b"/>
    <property type="match status" value="1"/>
</dbReference>
<evidence type="ECO:0000256" key="7">
    <source>
        <dbReference type="ARBA" id="ARBA00023180"/>
    </source>
</evidence>
<name>A0A8C0PS13_CANLF</name>
<protein>
    <submittedName>
        <fullName evidence="12">SID1 transmembrane family member 2</fullName>
    </submittedName>
</protein>
<feature type="transmembrane region" description="Helical" evidence="10">
    <location>
        <begin position="524"/>
        <end position="542"/>
    </location>
</feature>
<comment type="similarity">
    <text evidence="2">Belongs to the SID1 family.</text>
</comment>
<feature type="chain" id="PRO_5034762543" evidence="11">
    <location>
        <begin position="19"/>
        <end position="1592"/>
    </location>
</feature>
<dbReference type="Pfam" id="PF13965">
    <property type="entry name" value="SID-1_RNA_chan"/>
    <property type="match status" value="1"/>
</dbReference>
<dbReference type="Ensembl" id="ENSCAFT00040003694.1">
    <property type="protein sequence ID" value="ENSCAFP00040003169.1"/>
    <property type="gene ID" value="ENSCAFG00040001949.1"/>
</dbReference>